<dbReference type="PANTHER" id="PTHR33281">
    <property type="entry name" value="UPF0187 PROTEIN YNEE"/>
    <property type="match status" value="1"/>
</dbReference>
<dbReference type="InterPro" id="IPR044669">
    <property type="entry name" value="YneE/VCCN1/2-like"/>
</dbReference>
<evidence type="ECO:0008006" key="12">
    <source>
        <dbReference type="Google" id="ProtNLM"/>
    </source>
</evidence>
<evidence type="ECO:0000256" key="9">
    <source>
        <dbReference type="SAM" id="Phobius"/>
    </source>
</evidence>
<feature type="region of interest" description="Disordered" evidence="8">
    <location>
        <begin position="294"/>
        <end position="322"/>
    </location>
</feature>
<evidence type="ECO:0000256" key="7">
    <source>
        <dbReference type="ARBA" id="ARBA00023136"/>
    </source>
</evidence>
<sequence length="636" mass="68328">MSPSSPYAHDHAHDFKPPGGLLHIKATIFWNVLPEIVIFSSFAFLITSLSETIHQLEIAPTMLVVFGTVIGLLLTFKTNSAFASYSEGRRLWSAVILASRSFGRIAWLHVPDYLKVPKEGEAASDEERQEALAEKKTYINLVAAFSIALKHYVRGEPGIHYVDLYPLVSFLPRYRLPTSNYLRRPDLDPSFVSTGIEPDAIEILGASAWAVLGGPGAGKGAESPLSMSRQASYDPAFAYHGGAAAGSSSLHLAATDSRTPILASHRLDASTSTSASGSSSVGSATLPPLTPAFSTASTSASTPGAASSRYAHQHTRSHSSTAAGAAVDLADVAAKLRDRKGEGLGEVKRRRSAAALAAAAERAGNARGAKHELLPARNPPPRSIDDYVPFYDFFADLVYTLLRRGKRVADKIEDSVQRGSSGGRRRGRAKRERGKKQPLLTRETYDNVPLEIVLLLSGWVAALQRRKTIDVPTINSLLAALQSLTDALTGLERVLLTPIPVAYSLHLRHVIWLYLLLLPSQTHETLGWLAVPATALATFVFLGLLRLGDQIENPLGYDPSDLDLESFALTVLRELREVVSHPADEASPEVVLALAREAAAAAGAGAATSARESVDEGEDVAPVEDKGKTPERVQRV</sequence>
<evidence type="ECO:0000256" key="3">
    <source>
        <dbReference type="ARBA" id="ARBA00022475"/>
    </source>
</evidence>
<feature type="transmembrane region" description="Helical" evidence="9">
    <location>
        <begin position="58"/>
        <end position="76"/>
    </location>
</feature>
<dbReference type="PANTHER" id="PTHR33281:SF19">
    <property type="entry name" value="VOLTAGE-DEPENDENT ANION CHANNEL-FORMING PROTEIN YNEE"/>
    <property type="match status" value="1"/>
</dbReference>
<feature type="compositionally biased region" description="Basic and acidic residues" evidence="8">
    <location>
        <begin position="623"/>
        <end position="636"/>
    </location>
</feature>
<dbReference type="Pfam" id="PF25539">
    <property type="entry name" value="Bestrophin_2"/>
    <property type="match status" value="2"/>
</dbReference>
<evidence type="ECO:0000256" key="5">
    <source>
        <dbReference type="ARBA" id="ARBA00022989"/>
    </source>
</evidence>
<evidence type="ECO:0000256" key="2">
    <source>
        <dbReference type="ARBA" id="ARBA00022448"/>
    </source>
</evidence>
<gene>
    <name evidence="10" type="ORF">Rhopal_004338-T1</name>
</gene>
<keyword evidence="7 9" id="KW-0472">Membrane</keyword>
<evidence type="ECO:0000256" key="1">
    <source>
        <dbReference type="ARBA" id="ARBA00004651"/>
    </source>
</evidence>
<accession>A0AAV5GM82</accession>
<keyword evidence="3" id="KW-1003">Cell membrane</keyword>
<keyword evidence="6" id="KW-0406">Ion transport</keyword>
<feature type="region of interest" description="Disordered" evidence="8">
    <location>
        <begin position="413"/>
        <end position="438"/>
    </location>
</feature>
<dbReference type="GO" id="GO:0005254">
    <property type="term" value="F:chloride channel activity"/>
    <property type="evidence" value="ECO:0007669"/>
    <property type="project" value="InterPro"/>
</dbReference>
<dbReference type="EMBL" id="BQKY01000008">
    <property type="protein sequence ID" value="GJN91318.1"/>
    <property type="molecule type" value="Genomic_DNA"/>
</dbReference>
<evidence type="ECO:0000256" key="6">
    <source>
        <dbReference type="ARBA" id="ARBA00023065"/>
    </source>
</evidence>
<comment type="caution">
    <text evidence="10">The sequence shown here is derived from an EMBL/GenBank/DDBJ whole genome shotgun (WGS) entry which is preliminary data.</text>
</comment>
<keyword evidence="11" id="KW-1185">Reference proteome</keyword>
<evidence type="ECO:0000256" key="8">
    <source>
        <dbReference type="SAM" id="MobiDB-lite"/>
    </source>
</evidence>
<evidence type="ECO:0000313" key="10">
    <source>
        <dbReference type="EMBL" id="GJN91318.1"/>
    </source>
</evidence>
<keyword evidence="2" id="KW-0813">Transport</keyword>
<keyword evidence="5 9" id="KW-1133">Transmembrane helix</keyword>
<dbReference type="AlphaFoldDB" id="A0AAV5GM82"/>
<evidence type="ECO:0000256" key="4">
    <source>
        <dbReference type="ARBA" id="ARBA00022692"/>
    </source>
</evidence>
<feature type="compositionally biased region" description="Basic residues" evidence="8">
    <location>
        <begin position="423"/>
        <end position="436"/>
    </location>
</feature>
<protein>
    <recommendedName>
        <fullName evidence="12">Bestrophin, RFP-TM, chloride channel-domain-containing protein</fullName>
    </recommendedName>
</protein>
<keyword evidence="4 9" id="KW-0812">Transmembrane</keyword>
<comment type="subcellular location">
    <subcellularLocation>
        <location evidence="1">Cell membrane</location>
        <topology evidence="1">Multi-pass membrane protein</topology>
    </subcellularLocation>
</comment>
<proteinExistence type="predicted"/>
<reference evidence="10 11" key="1">
    <citation type="submission" date="2021-12" db="EMBL/GenBank/DDBJ databases">
        <title>High titer production of polyol ester of fatty acids by Rhodotorula paludigena BS15 towards product separation-free biomass refinery.</title>
        <authorList>
            <person name="Mano J."/>
            <person name="Ono H."/>
            <person name="Tanaka T."/>
            <person name="Naito K."/>
            <person name="Sushida H."/>
            <person name="Ike M."/>
            <person name="Tokuyasu K."/>
            <person name="Kitaoka M."/>
        </authorList>
    </citation>
    <scope>NUCLEOTIDE SEQUENCE [LARGE SCALE GENOMIC DNA]</scope>
    <source>
        <strain evidence="10 11">BS15</strain>
    </source>
</reference>
<evidence type="ECO:0000313" key="11">
    <source>
        <dbReference type="Proteomes" id="UP001342314"/>
    </source>
</evidence>
<feature type="region of interest" description="Disordered" evidence="8">
    <location>
        <begin position="605"/>
        <end position="636"/>
    </location>
</feature>
<name>A0AAV5GM82_9BASI</name>
<dbReference type="GO" id="GO:0005886">
    <property type="term" value="C:plasma membrane"/>
    <property type="evidence" value="ECO:0007669"/>
    <property type="project" value="UniProtKB-SubCell"/>
</dbReference>
<feature type="transmembrane region" description="Helical" evidence="9">
    <location>
        <begin position="28"/>
        <end position="46"/>
    </location>
</feature>
<dbReference type="Proteomes" id="UP001342314">
    <property type="component" value="Unassembled WGS sequence"/>
</dbReference>
<organism evidence="10 11">
    <name type="scientific">Rhodotorula paludigena</name>
    <dbReference type="NCBI Taxonomy" id="86838"/>
    <lineage>
        <taxon>Eukaryota</taxon>
        <taxon>Fungi</taxon>
        <taxon>Dikarya</taxon>
        <taxon>Basidiomycota</taxon>
        <taxon>Pucciniomycotina</taxon>
        <taxon>Microbotryomycetes</taxon>
        <taxon>Sporidiobolales</taxon>
        <taxon>Sporidiobolaceae</taxon>
        <taxon>Rhodotorula</taxon>
    </lineage>
</organism>
<feature type="compositionally biased region" description="Low complexity" evidence="8">
    <location>
        <begin position="294"/>
        <end position="308"/>
    </location>
</feature>